<evidence type="ECO:0000256" key="2">
    <source>
        <dbReference type="ARBA" id="ARBA00004123"/>
    </source>
</evidence>
<dbReference type="InterPro" id="IPR045249">
    <property type="entry name" value="HARBI1-like"/>
</dbReference>
<evidence type="ECO:0000259" key="9">
    <source>
        <dbReference type="Pfam" id="PF13359"/>
    </source>
</evidence>
<evidence type="ECO:0000313" key="10">
    <source>
        <dbReference type="EMBL" id="AEO33140.1"/>
    </source>
</evidence>
<dbReference type="GO" id="GO:0016787">
    <property type="term" value="F:hydrolase activity"/>
    <property type="evidence" value="ECO:0007669"/>
    <property type="project" value="UniProtKB-KW"/>
</dbReference>
<reference evidence="10" key="1">
    <citation type="journal article" date="2011" name="PLoS ONE">
        <title>A deep insight into the sialotranscriptome of the gulf coast tick, Amblyomma maculatum.</title>
        <authorList>
            <person name="Karim S."/>
            <person name="Singh P."/>
            <person name="Ribeiro J.M."/>
        </authorList>
    </citation>
    <scope>NUCLEOTIDE SEQUENCE</scope>
    <source>
        <tissue evidence="10">Salivary gland</tissue>
    </source>
</reference>
<evidence type="ECO:0000256" key="7">
    <source>
        <dbReference type="ARBA" id="ARBA00023242"/>
    </source>
</evidence>
<feature type="coiled-coil region" evidence="8">
    <location>
        <begin position="24"/>
        <end position="51"/>
    </location>
</feature>
<keyword evidence="8" id="KW-0175">Coiled coil</keyword>
<dbReference type="PANTHER" id="PTHR22930">
    <property type="match status" value="1"/>
</dbReference>
<comment type="subcellular location">
    <subcellularLocation>
        <location evidence="2">Nucleus</location>
    </subcellularLocation>
</comment>
<evidence type="ECO:0000256" key="6">
    <source>
        <dbReference type="ARBA" id="ARBA00022801"/>
    </source>
</evidence>
<comment type="similarity">
    <text evidence="3">Belongs to the HARBI1 family.</text>
</comment>
<evidence type="ECO:0000256" key="4">
    <source>
        <dbReference type="ARBA" id="ARBA00022722"/>
    </source>
</evidence>
<keyword evidence="6" id="KW-0378">Hydrolase</keyword>
<protein>
    <recommendedName>
        <fullName evidence="9">DDE Tnp4 domain-containing protein</fullName>
    </recommendedName>
</protein>
<accession>G3MI22</accession>
<proteinExistence type="evidence at transcript level"/>
<feature type="non-terminal residue" evidence="10">
    <location>
        <position position="1"/>
    </location>
</feature>
<dbReference type="AlphaFoldDB" id="G3MI22"/>
<feature type="domain" description="DDE Tnp4" evidence="9">
    <location>
        <begin position="204"/>
        <end position="366"/>
    </location>
</feature>
<dbReference type="GO" id="GO:0005634">
    <property type="term" value="C:nucleus"/>
    <property type="evidence" value="ECO:0007669"/>
    <property type="project" value="UniProtKB-SubCell"/>
</dbReference>
<comment type="cofactor">
    <cofactor evidence="1">
        <name>a divalent metal cation</name>
        <dbReference type="ChEBI" id="CHEBI:60240"/>
    </cofactor>
</comment>
<evidence type="ECO:0000256" key="8">
    <source>
        <dbReference type="SAM" id="Coils"/>
    </source>
</evidence>
<dbReference type="GO" id="GO:0004518">
    <property type="term" value="F:nuclease activity"/>
    <property type="evidence" value="ECO:0007669"/>
    <property type="project" value="UniProtKB-KW"/>
</dbReference>
<keyword evidence="7" id="KW-0539">Nucleus</keyword>
<dbReference type="EMBL" id="JO841523">
    <property type="protein sequence ID" value="AEO33140.1"/>
    <property type="molecule type" value="mRNA"/>
</dbReference>
<organism evidence="10">
    <name type="scientific">Amblyomma maculatum</name>
    <name type="common">Gulf Coast tick</name>
    <dbReference type="NCBI Taxonomy" id="34609"/>
    <lineage>
        <taxon>Eukaryota</taxon>
        <taxon>Metazoa</taxon>
        <taxon>Ecdysozoa</taxon>
        <taxon>Arthropoda</taxon>
        <taxon>Chelicerata</taxon>
        <taxon>Arachnida</taxon>
        <taxon>Acari</taxon>
        <taxon>Parasitiformes</taxon>
        <taxon>Ixodida</taxon>
        <taxon>Ixodoidea</taxon>
        <taxon>Ixodidae</taxon>
        <taxon>Amblyomminae</taxon>
        <taxon>Amblyomma</taxon>
    </lineage>
</organism>
<keyword evidence="5" id="KW-0479">Metal-binding</keyword>
<dbReference type="Pfam" id="PF13359">
    <property type="entry name" value="DDE_Tnp_4"/>
    <property type="match status" value="1"/>
</dbReference>
<keyword evidence="4" id="KW-0540">Nuclease</keyword>
<evidence type="ECO:0000256" key="5">
    <source>
        <dbReference type="ARBA" id="ARBA00022723"/>
    </source>
</evidence>
<dbReference type="InterPro" id="IPR027806">
    <property type="entry name" value="HARBI1_dom"/>
</dbReference>
<evidence type="ECO:0000256" key="3">
    <source>
        <dbReference type="ARBA" id="ARBA00006958"/>
    </source>
</evidence>
<dbReference type="GO" id="GO:0046872">
    <property type="term" value="F:metal ion binding"/>
    <property type="evidence" value="ECO:0007669"/>
    <property type="project" value="UniProtKB-KW"/>
</dbReference>
<sequence>RLTKNGHREDNEFWFAFVVQQVALQRQRAQLASLQAEIACVEEERRYAEMQCRQLAAAVVQLWPLERRLWSYPRGNSWYETTVPHLPDSEFRTHFRVNRSTFRYLLSACECMRRQDTNMRMAVPLHKRVAIGLYRLATSGEDRSISNAFGVGRSTVNEIFWEFCHVVVRLLEPKFVGFPTIRDLAEHMRQFAAVTGFPQGVGALDGCHIEVCPPEENAVDYYNYKGWYSTILLAVADHKYKLLYCCVGAPGRNHDSGVFQASRLPKLLQSELFSREVKILNSVPVGPVLLADQAFPLQTHIMKPYSQPGAQGSPTQLFNFRLSSARRVVENVFGRLKARFRMLLKGLECNIHNVNTAIRAACVLHNVCEQMSDRCDVAWLDAAQSEDQRRTQPVCTSSRHDAPGVAVRDALADHIFSN</sequence>
<evidence type="ECO:0000256" key="1">
    <source>
        <dbReference type="ARBA" id="ARBA00001968"/>
    </source>
</evidence>
<name>G3MI22_AMBMU</name>
<dbReference type="PANTHER" id="PTHR22930:SF85">
    <property type="entry name" value="GH03217P-RELATED"/>
    <property type="match status" value="1"/>
</dbReference>